<organism evidence="1 2">
    <name type="scientific">Dermacentor silvarum</name>
    <name type="common">Tick</name>
    <dbReference type="NCBI Taxonomy" id="543639"/>
    <lineage>
        <taxon>Eukaryota</taxon>
        <taxon>Metazoa</taxon>
        <taxon>Ecdysozoa</taxon>
        <taxon>Arthropoda</taxon>
        <taxon>Chelicerata</taxon>
        <taxon>Arachnida</taxon>
        <taxon>Acari</taxon>
        <taxon>Parasitiformes</taxon>
        <taxon>Ixodida</taxon>
        <taxon>Ixodoidea</taxon>
        <taxon>Ixodidae</taxon>
        <taxon>Rhipicephalinae</taxon>
        <taxon>Dermacentor</taxon>
    </lineage>
</organism>
<dbReference type="Proteomes" id="UP000821865">
    <property type="component" value="Chromosome 4"/>
</dbReference>
<evidence type="ECO:0000313" key="1">
    <source>
        <dbReference type="EMBL" id="KAH7953789.1"/>
    </source>
</evidence>
<evidence type="ECO:0000313" key="2">
    <source>
        <dbReference type="Proteomes" id="UP000821865"/>
    </source>
</evidence>
<name>A0ACB8CX95_DERSI</name>
<comment type="caution">
    <text evidence="1">The sequence shown here is derived from an EMBL/GenBank/DDBJ whole genome shotgun (WGS) entry which is preliminary data.</text>
</comment>
<keyword evidence="2" id="KW-1185">Reference proteome</keyword>
<dbReference type="EMBL" id="CM023473">
    <property type="protein sequence ID" value="KAH7953789.1"/>
    <property type="molecule type" value="Genomic_DNA"/>
</dbReference>
<gene>
    <name evidence="1" type="ORF">HPB49_012359</name>
</gene>
<sequence length="681" mass="72660">MATHKSDEVKSSNPEISVVKDEQTSEEPGQVAVSSSPPGIGSTQNAGSSSNTDAASSGGNETSKAAGGRGSPSAETPSDSTRRDSSAPSKASVNAHKSTTAKTARAKPRPSVGSVRKPNAADRHTSKISVSSKASGRAPGTSLHKAPSLSSVPTTVSACTSPIGSSEAMHPPRHFHAATQNQLTPELYPATPVPEEETHVASEHPDNLEKKEGKEESHVEGEEEVAEEPEKTEAKKKPEEIKSPVVKKPRKKPPRGFKMPDGTYVGLKEKNRYLRAMYKEHLKCDYVPFCILGVLMVVVIALVYLYAFRPVRKLLGLNKKDEDQDDMSAIRNIPPNSRVAAAPVLSTTPHYSGVASPPAYGVFAPYTMAAQNSYPGGQPALSTAYHYGPAPGAGMWQQQQQPGAPLVAPVQLTGLCQSGLPAPLPQPVFVRKETIADLARSNLSSPRRQSARRSDKPYMLQKCGPFFAWQLLIMWMAVLGTVVFVCSFGAFRHSVYLNASCGIRNPCRGVGLLCVGGHCVCGPDYEVQGELCGLKKNVLTEVTEVTVLPASTPGGQSRSVHPPDPRKGVHKPNDEVRVMVRLMKIPDDFDFSTSGLRDAGLGADVTTASTAAASPPTQLLWDVATTIVHYQLTEDECARLQKDENAEGEGSFFSSSPARDISPSVPVTASSPVGFSYDDFS</sequence>
<accession>A0ACB8CX95</accession>
<protein>
    <submittedName>
        <fullName evidence="1">Uncharacterized protein</fullName>
    </submittedName>
</protein>
<proteinExistence type="predicted"/>
<reference evidence="1" key="1">
    <citation type="submission" date="2020-05" db="EMBL/GenBank/DDBJ databases">
        <title>Large-scale comparative analyses of tick genomes elucidate their genetic diversity and vector capacities.</title>
        <authorList>
            <person name="Jia N."/>
            <person name="Wang J."/>
            <person name="Shi W."/>
            <person name="Du L."/>
            <person name="Sun Y."/>
            <person name="Zhan W."/>
            <person name="Jiang J."/>
            <person name="Wang Q."/>
            <person name="Zhang B."/>
            <person name="Ji P."/>
            <person name="Sakyi L.B."/>
            <person name="Cui X."/>
            <person name="Yuan T."/>
            <person name="Jiang B."/>
            <person name="Yang W."/>
            <person name="Lam T.T.-Y."/>
            <person name="Chang Q."/>
            <person name="Ding S."/>
            <person name="Wang X."/>
            <person name="Zhu J."/>
            <person name="Ruan X."/>
            <person name="Zhao L."/>
            <person name="Wei J."/>
            <person name="Que T."/>
            <person name="Du C."/>
            <person name="Cheng J."/>
            <person name="Dai P."/>
            <person name="Han X."/>
            <person name="Huang E."/>
            <person name="Gao Y."/>
            <person name="Liu J."/>
            <person name="Shao H."/>
            <person name="Ye R."/>
            <person name="Li L."/>
            <person name="Wei W."/>
            <person name="Wang X."/>
            <person name="Wang C."/>
            <person name="Yang T."/>
            <person name="Huo Q."/>
            <person name="Li W."/>
            <person name="Guo W."/>
            <person name="Chen H."/>
            <person name="Zhou L."/>
            <person name="Ni X."/>
            <person name="Tian J."/>
            <person name="Zhou Y."/>
            <person name="Sheng Y."/>
            <person name="Liu T."/>
            <person name="Pan Y."/>
            <person name="Xia L."/>
            <person name="Li J."/>
            <person name="Zhao F."/>
            <person name="Cao W."/>
        </authorList>
    </citation>
    <scope>NUCLEOTIDE SEQUENCE</scope>
    <source>
        <strain evidence="1">Dsil-2018</strain>
    </source>
</reference>